<reference evidence="2" key="1">
    <citation type="submission" date="2018-05" db="EMBL/GenBank/DDBJ databases">
        <authorList>
            <person name="Lanie J.A."/>
            <person name="Ng W.-L."/>
            <person name="Kazmierczak K.M."/>
            <person name="Andrzejewski T.M."/>
            <person name="Davidsen T.M."/>
            <person name="Wayne K.J."/>
            <person name="Tettelin H."/>
            <person name="Glass J.I."/>
            <person name="Rusch D."/>
            <person name="Podicherti R."/>
            <person name="Tsui H.-C.T."/>
            <person name="Winkler M.E."/>
        </authorList>
    </citation>
    <scope>NUCLEOTIDE SEQUENCE</scope>
</reference>
<dbReference type="AlphaFoldDB" id="A0A381TXY8"/>
<protein>
    <recommendedName>
        <fullName evidence="3">DUF3311 domain-containing protein</fullName>
    </recommendedName>
</protein>
<sequence length="69" mass="7812">VQNPGLRLLALFFAAMFIATMWPVYPLVSRIRPLVFGLPFSLVYLLGLTIISFVVLLVFDHRAHRDDGP</sequence>
<keyword evidence="1" id="KW-0812">Transmembrane</keyword>
<dbReference type="EMBL" id="UINC01005285">
    <property type="protein sequence ID" value="SVA20328.1"/>
    <property type="molecule type" value="Genomic_DNA"/>
</dbReference>
<name>A0A381TXY8_9ZZZZ</name>
<accession>A0A381TXY8</accession>
<gene>
    <name evidence="2" type="ORF">METZ01_LOCUS73182</name>
</gene>
<feature type="non-terminal residue" evidence="2">
    <location>
        <position position="1"/>
    </location>
</feature>
<feature type="transmembrane region" description="Helical" evidence="1">
    <location>
        <begin position="6"/>
        <end position="28"/>
    </location>
</feature>
<keyword evidence="1" id="KW-1133">Transmembrane helix</keyword>
<proteinExistence type="predicted"/>
<feature type="transmembrane region" description="Helical" evidence="1">
    <location>
        <begin position="35"/>
        <end position="59"/>
    </location>
</feature>
<organism evidence="2">
    <name type="scientific">marine metagenome</name>
    <dbReference type="NCBI Taxonomy" id="408172"/>
    <lineage>
        <taxon>unclassified sequences</taxon>
        <taxon>metagenomes</taxon>
        <taxon>ecological metagenomes</taxon>
    </lineage>
</organism>
<evidence type="ECO:0008006" key="3">
    <source>
        <dbReference type="Google" id="ProtNLM"/>
    </source>
</evidence>
<keyword evidence="1" id="KW-0472">Membrane</keyword>
<evidence type="ECO:0000256" key="1">
    <source>
        <dbReference type="SAM" id="Phobius"/>
    </source>
</evidence>
<evidence type="ECO:0000313" key="2">
    <source>
        <dbReference type="EMBL" id="SVA20328.1"/>
    </source>
</evidence>